<dbReference type="GO" id="GO:0070131">
    <property type="term" value="P:positive regulation of mitochondrial translation"/>
    <property type="evidence" value="ECO:0007669"/>
    <property type="project" value="TreeGrafter"/>
</dbReference>
<keyword evidence="7" id="KW-0175">Coiled coil</keyword>
<comment type="caution">
    <text evidence="12">The sequence shown here is derived from an EMBL/GenBank/DDBJ whole genome shotgun (WGS) entry which is preliminary data.</text>
</comment>
<evidence type="ECO:0000256" key="9">
    <source>
        <dbReference type="ARBA" id="ARBA00029803"/>
    </source>
</evidence>
<dbReference type="PANTHER" id="PTHR13563">
    <property type="entry name" value="TRNA (GUANINE-9-) METHYLTRANSFERASE"/>
    <property type="match status" value="1"/>
</dbReference>
<dbReference type="EMBL" id="JABXBU010002072">
    <property type="protein sequence ID" value="KAF8778433.1"/>
    <property type="molecule type" value="Genomic_DNA"/>
</dbReference>
<evidence type="ECO:0000313" key="13">
    <source>
        <dbReference type="Proteomes" id="UP000807504"/>
    </source>
</evidence>
<dbReference type="InterPro" id="IPR028564">
    <property type="entry name" value="MT_TRM10-typ"/>
</dbReference>
<evidence type="ECO:0000259" key="11">
    <source>
        <dbReference type="PROSITE" id="PS51675"/>
    </source>
</evidence>
<evidence type="ECO:0000256" key="2">
    <source>
        <dbReference type="ARBA" id="ARBA00022603"/>
    </source>
</evidence>
<evidence type="ECO:0000256" key="1">
    <source>
        <dbReference type="ARBA" id="ARBA00004173"/>
    </source>
</evidence>
<reference evidence="12" key="2">
    <citation type="submission" date="2020-06" db="EMBL/GenBank/DDBJ databases">
        <authorList>
            <person name="Sheffer M."/>
        </authorList>
    </citation>
    <scope>NUCLEOTIDE SEQUENCE</scope>
</reference>
<evidence type="ECO:0000256" key="3">
    <source>
        <dbReference type="ARBA" id="ARBA00022679"/>
    </source>
</evidence>
<evidence type="ECO:0000313" key="12">
    <source>
        <dbReference type="EMBL" id="KAF8778433.1"/>
    </source>
</evidence>
<dbReference type="PANTHER" id="PTHR13563:SF5">
    <property type="entry name" value="TRNA METHYLTRANSFERASE 10 HOMOLOG C"/>
    <property type="match status" value="1"/>
</dbReference>
<dbReference type="Gene3D" id="3.40.1280.30">
    <property type="match status" value="2"/>
</dbReference>
<evidence type="ECO:0000256" key="6">
    <source>
        <dbReference type="ARBA" id="ARBA00022946"/>
    </source>
</evidence>
<feature type="domain" description="SAM-dependent MTase TRM10-type" evidence="11">
    <location>
        <begin position="147"/>
        <end position="364"/>
    </location>
</feature>
<keyword evidence="3" id="KW-0808">Transferase</keyword>
<dbReference type="GO" id="GO:0005654">
    <property type="term" value="C:nucleoplasm"/>
    <property type="evidence" value="ECO:0007669"/>
    <property type="project" value="TreeGrafter"/>
</dbReference>
<feature type="region of interest" description="Disordered" evidence="10">
    <location>
        <begin position="1"/>
        <end position="21"/>
    </location>
</feature>
<dbReference type="InterPro" id="IPR025812">
    <property type="entry name" value="Trm10_C_MTase_dom"/>
</dbReference>
<keyword evidence="2" id="KW-0489">Methyltransferase</keyword>
<dbReference type="GO" id="GO:0032259">
    <property type="term" value="P:methylation"/>
    <property type="evidence" value="ECO:0007669"/>
    <property type="project" value="UniProtKB-KW"/>
</dbReference>
<evidence type="ECO:0000256" key="4">
    <source>
        <dbReference type="ARBA" id="ARBA00022691"/>
    </source>
</evidence>
<dbReference type="GO" id="GO:0008168">
    <property type="term" value="F:methyltransferase activity"/>
    <property type="evidence" value="ECO:0007669"/>
    <property type="project" value="UniProtKB-KW"/>
</dbReference>
<dbReference type="Proteomes" id="UP000807504">
    <property type="component" value="Unassembled WGS sequence"/>
</dbReference>
<evidence type="ECO:0000256" key="7">
    <source>
        <dbReference type="ARBA" id="ARBA00023054"/>
    </source>
</evidence>
<dbReference type="InterPro" id="IPR007356">
    <property type="entry name" value="tRNA_m1G_MeTrfase_euk"/>
</dbReference>
<keyword evidence="13" id="KW-1185">Reference proteome</keyword>
<evidence type="ECO:0000256" key="10">
    <source>
        <dbReference type="SAM" id="MobiDB-lite"/>
    </source>
</evidence>
<gene>
    <name evidence="12" type="ORF">HNY73_015157</name>
</gene>
<sequence length="373" mass="43899">MNAGQELLENKEETSVNQQNDELDSKVAKYADLATDLEKKKKILMILMEHEVAKLEGRKVPSKITIEDMKELLSTYSFSSRVKYMRFLAEKECKKIAERRRKETKTMEREKWLIEKENLEPAEHIQYGIGHNTMVLRVRRSSILRYAYQRLANSVLYGQKLVVDMDFDCFMRKQDCNNCGEQLLELYSANRKNIYPFDLTFCNADLNSPTMSAFRRYMPNLFAPDNFITVTDMSYLDIYPKEKLVYITPYAKEPLKVYDHNAVYIIVFPFCLLRSFFFVFLMFWGLIWDFFLGGFVVNGLKGPVVLAKAKGPNSQFFSYDEYLLWGRGNKSLPLNQLLQILLEMKNTNDWKKAFSYVPQRKLVRSLDLYTEYS</sequence>
<accession>A0A8T0ER88</accession>
<organism evidence="12 13">
    <name type="scientific">Argiope bruennichi</name>
    <name type="common">Wasp spider</name>
    <name type="synonym">Aranea bruennichi</name>
    <dbReference type="NCBI Taxonomy" id="94029"/>
    <lineage>
        <taxon>Eukaryota</taxon>
        <taxon>Metazoa</taxon>
        <taxon>Ecdysozoa</taxon>
        <taxon>Arthropoda</taxon>
        <taxon>Chelicerata</taxon>
        <taxon>Arachnida</taxon>
        <taxon>Araneae</taxon>
        <taxon>Araneomorphae</taxon>
        <taxon>Entelegynae</taxon>
        <taxon>Araneoidea</taxon>
        <taxon>Araneidae</taxon>
        <taxon>Argiope</taxon>
    </lineage>
</organism>
<keyword evidence="4" id="KW-0949">S-adenosyl-L-methionine</keyword>
<dbReference type="GO" id="GO:0097745">
    <property type="term" value="P:mitochondrial tRNA 5'-end processing"/>
    <property type="evidence" value="ECO:0007669"/>
    <property type="project" value="TreeGrafter"/>
</dbReference>
<dbReference type="CDD" id="cd18102">
    <property type="entry name" value="Trm10_MRRP1"/>
    <property type="match status" value="1"/>
</dbReference>
<dbReference type="AlphaFoldDB" id="A0A8T0ER88"/>
<proteinExistence type="predicted"/>
<keyword evidence="6" id="KW-0809">Transit peptide</keyword>
<dbReference type="PROSITE" id="PS51675">
    <property type="entry name" value="SAM_MT_TRM10"/>
    <property type="match status" value="1"/>
</dbReference>
<evidence type="ECO:0000256" key="8">
    <source>
        <dbReference type="ARBA" id="ARBA00023128"/>
    </source>
</evidence>
<dbReference type="InterPro" id="IPR038459">
    <property type="entry name" value="MT_TRM10-typ_sf"/>
</dbReference>
<dbReference type="GO" id="GO:0000049">
    <property type="term" value="F:tRNA binding"/>
    <property type="evidence" value="ECO:0007669"/>
    <property type="project" value="TreeGrafter"/>
</dbReference>
<keyword evidence="5" id="KW-0819">tRNA processing</keyword>
<keyword evidence="8" id="KW-0496">Mitochondrion</keyword>
<protein>
    <recommendedName>
        <fullName evidence="9">RNA (guanine-9-)-methyltransferase domain-containing protein 1</fullName>
    </recommendedName>
</protein>
<reference evidence="12" key="1">
    <citation type="journal article" date="2020" name="bioRxiv">
        <title>Chromosome-level reference genome of the European wasp spider Argiope bruennichi: a resource for studies on range expansion and evolutionary adaptation.</title>
        <authorList>
            <person name="Sheffer M.M."/>
            <person name="Hoppe A."/>
            <person name="Krehenwinkel H."/>
            <person name="Uhl G."/>
            <person name="Kuss A.W."/>
            <person name="Jensen L."/>
            <person name="Jensen C."/>
            <person name="Gillespie R.G."/>
            <person name="Hoff K.J."/>
            <person name="Prost S."/>
        </authorList>
    </citation>
    <scope>NUCLEOTIDE SEQUENCE</scope>
</reference>
<evidence type="ECO:0000256" key="5">
    <source>
        <dbReference type="ARBA" id="ARBA00022694"/>
    </source>
</evidence>
<name>A0A8T0ER88_ARGBR</name>
<comment type="subcellular location">
    <subcellularLocation>
        <location evidence="1">Mitochondrion</location>
    </subcellularLocation>
</comment>
<dbReference type="GO" id="GO:0005739">
    <property type="term" value="C:mitochondrion"/>
    <property type="evidence" value="ECO:0007669"/>
    <property type="project" value="UniProtKB-SubCell"/>
</dbReference>